<dbReference type="PANTHER" id="PTHR43031:SF1">
    <property type="entry name" value="PYRIDINE NUCLEOTIDE-DISULPHIDE OXIDOREDUCTASE"/>
    <property type="match status" value="1"/>
</dbReference>
<dbReference type="AlphaFoldDB" id="A0A7C1JNT3"/>
<sequence length="118" mass="13100">MSFFTRLFGGVGAPGHQLVQPAEYKARYMDAKAPHTLVDVRTPEEFAAGYIPGAINISLQELQQKMNRIPKDKPVIVYCRSGNRSAFAANLLMQAGYTEVYDLGGIIDWVRQGLPVTR</sequence>
<dbReference type="PROSITE" id="PS50206">
    <property type="entry name" value="RHODANESE_3"/>
    <property type="match status" value="1"/>
</dbReference>
<dbReference type="FunFam" id="3.40.250.10:FF:000049">
    <property type="entry name" value="Phage shock protein E"/>
    <property type="match status" value="1"/>
</dbReference>
<dbReference type="InterPro" id="IPR036873">
    <property type="entry name" value="Rhodanese-like_dom_sf"/>
</dbReference>
<name>A0A7C1JNT3_9CHLR</name>
<dbReference type="SMART" id="SM00450">
    <property type="entry name" value="RHOD"/>
    <property type="match status" value="1"/>
</dbReference>
<feature type="domain" description="Rhodanese" evidence="1">
    <location>
        <begin position="31"/>
        <end position="118"/>
    </location>
</feature>
<gene>
    <name evidence="2" type="ORF">ENQ20_05255</name>
</gene>
<dbReference type="EMBL" id="DSMG01000058">
    <property type="protein sequence ID" value="HDX30885.1"/>
    <property type="molecule type" value="Genomic_DNA"/>
</dbReference>
<dbReference type="Pfam" id="PF00581">
    <property type="entry name" value="Rhodanese"/>
    <property type="match status" value="1"/>
</dbReference>
<dbReference type="InterPro" id="IPR050229">
    <property type="entry name" value="GlpE_sulfurtransferase"/>
</dbReference>
<dbReference type="InterPro" id="IPR001763">
    <property type="entry name" value="Rhodanese-like_dom"/>
</dbReference>
<comment type="caution">
    <text evidence="2">The sequence shown here is derived from an EMBL/GenBank/DDBJ whole genome shotgun (WGS) entry which is preliminary data.</text>
</comment>
<protein>
    <submittedName>
        <fullName evidence="2">Rhodanese-like domain-containing protein</fullName>
    </submittedName>
</protein>
<reference evidence="2" key="1">
    <citation type="journal article" date="2020" name="mSystems">
        <title>Genome- and Community-Level Interaction Insights into Carbon Utilization and Element Cycling Functions of Hydrothermarchaeota in Hydrothermal Sediment.</title>
        <authorList>
            <person name="Zhou Z."/>
            <person name="Liu Y."/>
            <person name="Xu W."/>
            <person name="Pan J."/>
            <person name="Luo Z.H."/>
            <person name="Li M."/>
        </authorList>
    </citation>
    <scope>NUCLEOTIDE SEQUENCE [LARGE SCALE GENOMIC DNA]</scope>
    <source>
        <strain evidence="2">SpSt-289</strain>
    </source>
</reference>
<dbReference type="SUPFAM" id="SSF52821">
    <property type="entry name" value="Rhodanese/Cell cycle control phosphatase"/>
    <property type="match status" value="1"/>
</dbReference>
<proteinExistence type="predicted"/>
<dbReference type="PANTHER" id="PTHR43031">
    <property type="entry name" value="FAD-DEPENDENT OXIDOREDUCTASE"/>
    <property type="match status" value="1"/>
</dbReference>
<dbReference type="CDD" id="cd00158">
    <property type="entry name" value="RHOD"/>
    <property type="match status" value="1"/>
</dbReference>
<evidence type="ECO:0000259" key="1">
    <source>
        <dbReference type="PROSITE" id="PS50206"/>
    </source>
</evidence>
<accession>A0A7C1JNT3</accession>
<dbReference type="Gene3D" id="3.40.250.10">
    <property type="entry name" value="Rhodanese-like domain"/>
    <property type="match status" value="1"/>
</dbReference>
<organism evidence="2">
    <name type="scientific">Caldilinea aerophila</name>
    <dbReference type="NCBI Taxonomy" id="133453"/>
    <lineage>
        <taxon>Bacteria</taxon>
        <taxon>Bacillati</taxon>
        <taxon>Chloroflexota</taxon>
        <taxon>Caldilineae</taxon>
        <taxon>Caldilineales</taxon>
        <taxon>Caldilineaceae</taxon>
        <taxon>Caldilinea</taxon>
    </lineage>
</organism>
<evidence type="ECO:0000313" key="2">
    <source>
        <dbReference type="EMBL" id="HDX30885.1"/>
    </source>
</evidence>